<gene>
    <name evidence="6" type="primary">ytfE</name>
    <name evidence="6" type="ORF">V7x_39440</name>
</gene>
<dbReference type="Gene3D" id="1.20.120.520">
    <property type="entry name" value="nmb1532 protein domain like"/>
    <property type="match status" value="1"/>
</dbReference>
<proteinExistence type="predicted"/>
<dbReference type="NCBIfam" id="TIGR03652">
    <property type="entry name" value="FeS_repair_RIC"/>
    <property type="match status" value="1"/>
</dbReference>
<evidence type="ECO:0000313" key="6">
    <source>
        <dbReference type="EMBL" id="TWU62215.1"/>
    </source>
</evidence>
<organism evidence="6 7">
    <name type="scientific">Crateriforma conspicua</name>
    <dbReference type="NCBI Taxonomy" id="2527996"/>
    <lineage>
        <taxon>Bacteria</taxon>
        <taxon>Pseudomonadati</taxon>
        <taxon>Planctomycetota</taxon>
        <taxon>Planctomycetia</taxon>
        <taxon>Planctomycetales</taxon>
        <taxon>Planctomycetaceae</taxon>
        <taxon>Crateriforma</taxon>
    </lineage>
</organism>
<keyword evidence="2" id="KW-0963">Cytoplasm</keyword>
<sequence>MLTLNPEQTVGDFVRQKPTRARVFESLKIDYCCGGKISLNRACEKRGIAVNEVLQQIEQADKSAEETPLVDADAMSLTELADHIEQTHHAYLRKELPRLDFMTEKVSRVHGDKDARLYKMREAFVALKAELEPHMMKEERILFPIVRQLEASADRPGFHCGSVANPIQQMEHEHDQAGKALEILSETTDGYTPPEWACNTYRAMLDSLARLEADMHQHVHKENNVLFVKALAME</sequence>
<protein>
    <submittedName>
        <fullName evidence="6">Iron-sulfur cluster repair protein YtfE</fullName>
    </submittedName>
</protein>
<dbReference type="PANTHER" id="PTHR36438">
    <property type="entry name" value="IRON-SULFUR CLUSTER REPAIR PROTEIN YTFE"/>
    <property type="match status" value="1"/>
</dbReference>
<evidence type="ECO:0000259" key="5">
    <source>
        <dbReference type="Pfam" id="PF01814"/>
    </source>
</evidence>
<comment type="caution">
    <text evidence="6">The sequence shown here is derived from an EMBL/GenBank/DDBJ whole genome shotgun (WGS) entry which is preliminary data.</text>
</comment>
<comment type="subcellular location">
    <subcellularLocation>
        <location evidence="1">Cytoplasm</location>
    </subcellularLocation>
</comment>
<dbReference type="RefSeq" id="WP_146414926.1">
    <property type="nucleotide sequence ID" value="NZ_SJPZ01000002.1"/>
</dbReference>
<dbReference type="OrthoDB" id="9797132at2"/>
<dbReference type="PANTHER" id="PTHR36438:SF1">
    <property type="entry name" value="IRON-SULFUR CLUSTER REPAIR PROTEIN YTFE"/>
    <property type="match status" value="1"/>
</dbReference>
<reference evidence="6 7" key="1">
    <citation type="submission" date="2019-02" db="EMBL/GenBank/DDBJ databases">
        <title>Deep-cultivation of Planctomycetes and their phenomic and genomic characterization uncovers novel biology.</title>
        <authorList>
            <person name="Wiegand S."/>
            <person name="Jogler M."/>
            <person name="Boedeker C."/>
            <person name="Pinto D."/>
            <person name="Vollmers J."/>
            <person name="Rivas-Marin E."/>
            <person name="Kohn T."/>
            <person name="Peeters S.H."/>
            <person name="Heuer A."/>
            <person name="Rast P."/>
            <person name="Oberbeckmann S."/>
            <person name="Bunk B."/>
            <person name="Jeske O."/>
            <person name="Meyerdierks A."/>
            <person name="Storesund J.E."/>
            <person name="Kallscheuer N."/>
            <person name="Luecker S."/>
            <person name="Lage O.M."/>
            <person name="Pohl T."/>
            <person name="Merkel B.J."/>
            <person name="Hornburger P."/>
            <person name="Mueller R.-W."/>
            <person name="Bruemmer F."/>
            <person name="Labrenz M."/>
            <person name="Spormann A.M."/>
            <person name="Op Den Camp H."/>
            <person name="Overmann J."/>
            <person name="Amann R."/>
            <person name="Jetten M.S.M."/>
            <person name="Mascher T."/>
            <person name="Medema M.H."/>
            <person name="Devos D.P."/>
            <person name="Kaster A.-K."/>
            <person name="Ovreas L."/>
            <person name="Rohde M."/>
            <person name="Galperin M.Y."/>
            <person name="Jogler C."/>
        </authorList>
    </citation>
    <scope>NUCLEOTIDE SEQUENCE [LARGE SCALE GENOMIC DNA]</scope>
    <source>
        <strain evidence="6 7">V7</strain>
    </source>
</reference>
<dbReference type="Pfam" id="PF01814">
    <property type="entry name" value="Hemerythrin"/>
    <property type="match status" value="1"/>
</dbReference>
<dbReference type="InterPro" id="IPR019903">
    <property type="entry name" value="RIC_family"/>
</dbReference>
<keyword evidence="4" id="KW-0408">Iron</keyword>
<dbReference type="Proteomes" id="UP000316476">
    <property type="component" value="Unassembled WGS sequence"/>
</dbReference>
<evidence type="ECO:0000256" key="3">
    <source>
        <dbReference type="ARBA" id="ARBA00022723"/>
    </source>
</evidence>
<dbReference type="AlphaFoldDB" id="A0A5C6FIZ8"/>
<dbReference type="GO" id="GO:0046872">
    <property type="term" value="F:metal ion binding"/>
    <property type="evidence" value="ECO:0007669"/>
    <property type="project" value="UniProtKB-KW"/>
</dbReference>
<dbReference type="InterPro" id="IPR012312">
    <property type="entry name" value="Hemerythrin-like"/>
</dbReference>
<keyword evidence="3" id="KW-0479">Metal-binding</keyword>
<dbReference type="GO" id="GO:0005737">
    <property type="term" value="C:cytoplasm"/>
    <property type="evidence" value="ECO:0007669"/>
    <property type="project" value="UniProtKB-SubCell"/>
</dbReference>
<accession>A0A5C6FIZ8</accession>
<feature type="domain" description="Hemerythrin-like" evidence="5">
    <location>
        <begin position="86"/>
        <end position="229"/>
    </location>
</feature>
<evidence type="ECO:0000256" key="1">
    <source>
        <dbReference type="ARBA" id="ARBA00004496"/>
    </source>
</evidence>
<dbReference type="Pfam" id="PF04405">
    <property type="entry name" value="ScdA_N"/>
    <property type="match status" value="1"/>
</dbReference>
<dbReference type="EMBL" id="SJPZ01000002">
    <property type="protein sequence ID" value="TWU62215.1"/>
    <property type="molecule type" value="Genomic_DNA"/>
</dbReference>
<evidence type="ECO:0000256" key="4">
    <source>
        <dbReference type="ARBA" id="ARBA00023004"/>
    </source>
</evidence>
<name>A0A5C6FIZ8_9PLAN</name>
<evidence type="ECO:0000256" key="2">
    <source>
        <dbReference type="ARBA" id="ARBA00022490"/>
    </source>
</evidence>
<evidence type="ECO:0000313" key="7">
    <source>
        <dbReference type="Proteomes" id="UP000316476"/>
    </source>
</evidence>